<feature type="transmembrane region" description="Helical" evidence="1">
    <location>
        <begin position="504"/>
        <end position="528"/>
    </location>
</feature>
<dbReference type="EMBL" id="GDID01004682">
    <property type="protein sequence ID" value="JAP91924.1"/>
    <property type="molecule type" value="Transcribed_RNA"/>
</dbReference>
<proteinExistence type="predicted"/>
<keyword evidence="1" id="KW-0472">Membrane</keyword>
<feature type="non-terminal residue" evidence="2">
    <location>
        <position position="533"/>
    </location>
</feature>
<gene>
    <name evidence="2" type="ORF">TPC1_16302</name>
</gene>
<accession>A0A146K7L0</accession>
<keyword evidence="1" id="KW-1133">Transmembrane helix</keyword>
<evidence type="ECO:0000313" key="2">
    <source>
        <dbReference type="EMBL" id="JAP91924.1"/>
    </source>
</evidence>
<keyword evidence="1" id="KW-0812">Transmembrane</keyword>
<dbReference type="AlphaFoldDB" id="A0A146K7L0"/>
<feature type="non-terminal residue" evidence="2">
    <location>
        <position position="1"/>
    </location>
</feature>
<reference evidence="2" key="1">
    <citation type="submission" date="2015-07" db="EMBL/GenBank/DDBJ databases">
        <title>Adaptation to a free-living lifestyle via gene acquisitions in the diplomonad Trepomonas sp. PC1.</title>
        <authorList>
            <person name="Xu F."/>
            <person name="Jerlstrom-Hultqvist J."/>
            <person name="Kolisko M."/>
            <person name="Simpson A.G.B."/>
            <person name="Roger A.J."/>
            <person name="Svard S.G."/>
            <person name="Andersson J.O."/>
        </authorList>
    </citation>
    <scope>NUCLEOTIDE SEQUENCE</scope>
    <source>
        <strain evidence="2">PC1</strain>
    </source>
</reference>
<evidence type="ECO:0000256" key="1">
    <source>
        <dbReference type="SAM" id="Phobius"/>
    </source>
</evidence>
<organism evidence="2">
    <name type="scientific">Trepomonas sp. PC1</name>
    <dbReference type="NCBI Taxonomy" id="1076344"/>
    <lineage>
        <taxon>Eukaryota</taxon>
        <taxon>Metamonada</taxon>
        <taxon>Diplomonadida</taxon>
        <taxon>Hexamitidae</taxon>
        <taxon>Hexamitinae</taxon>
        <taxon>Trepomonas</taxon>
    </lineage>
</organism>
<protein>
    <recommendedName>
        <fullName evidence="3">Transmembrane protein</fullName>
    </recommendedName>
</protein>
<name>A0A146K7L0_9EUKA</name>
<sequence>LIQAQESFKQCFSPSSTLNGDYQSSKFIANLLPFEQLNFITINNQCQTSLQLPIMIKVKFLKTDGTTVDLYSDYPSNVRYKFNMLTTLTIQTTPVIYDQLIDIETASYEVYFDGDESNSYVTLNGFFSQIQHTKTNSTSCFEKISTNFVSNQSLKILVSPFLCPIQMGVVEVSFDYENNSQWIPITVSRCTSCQQNEFDGILTFEQTKVYTVSGDLSEFFAEYQKNRFIQTRISLKQQISGITQTIAGEIKNHTTSDMGCQNEVSASLLLNPTGARLSITNRDDQLNVFQCSIDADSVNVSIFVEQGAMKYQQSELLQMDDFSVQTGIVFAVYDEYIQNFQYVNPEVETYFTMLVQFSKESITMEIQNYQRTKFGCFDYLQLFAYTDKLCLRIQPHQSNFCKTRSGLKSILLSTFVENEDISSRKKIGDWQVTKNISYDEYYNEICYQCANLVSDHTYDIALDCHSMIQTYIAASNNGTSQFYVKTNDELMNSNKSIIKVYEKAIYPAIGVFGGILVATIVGIAIVLWKNNSQ</sequence>
<evidence type="ECO:0008006" key="3">
    <source>
        <dbReference type="Google" id="ProtNLM"/>
    </source>
</evidence>